<dbReference type="InterPro" id="IPR006657">
    <property type="entry name" value="MoPterin_dinucl-bd_dom"/>
</dbReference>
<dbReference type="GO" id="GO:0009061">
    <property type="term" value="P:anaerobic respiration"/>
    <property type="evidence" value="ECO:0007669"/>
    <property type="project" value="TreeGrafter"/>
</dbReference>
<protein>
    <submittedName>
        <fullName evidence="14">Formate dehydrogenase major subunit</fullName>
    </submittedName>
</protein>
<dbReference type="Pfam" id="PF00384">
    <property type="entry name" value="Molybdopterin"/>
    <property type="match status" value="1"/>
</dbReference>
<dbReference type="GO" id="GO:0051539">
    <property type="term" value="F:4 iron, 4 sulfur cluster binding"/>
    <property type="evidence" value="ECO:0007669"/>
    <property type="project" value="UniProtKB-KW"/>
</dbReference>
<evidence type="ECO:0000256" key="5">
    <source>
        <dbReference type="ARBA" id="ARBA00022723"/>
    </source>
</evidence>
<dbReference type="SUPFAM" id="SSF53706">
    <property type="entry name" value="Formate dehydrogenase/DMSO reductase, domains 1-3"/>
    <property type="match status" value="1"/>
</dbReference>
<evidence type="ECO:0000259" key="12">
    <source>
        <dbReference type="Pfam" id="PF00384"/>
    </source>
</evidence>
<dbReference type="PANTHER" id="PTHR43598:SF1">
    <property type="entry name" value="FORMATE DEHYDROGENASE-O MAJOR SUBUNIT"/>
    <property type="match status" value="1"/>
</dbReference>
<comment type="cofactor">
    <cofactor evidence="1">
        <name>[4Fe-4S] cluster</name>
        <dbReference type="ChEBI" id="CHEBI:49883"/>
    </cofactor>
</comment>
<evidence type="ECO:0000256" key="7">
    <source>
        <dbReference type="ARBA" id="ARBA00022764"/>
    </source>
</evidence>
<evidence type="ECO:0000256" key="3">
    <source>
        <dbReference type="ARBA" id="ARBA00010312"/>
    </source>
</evidence>
<dbReference type="NCBIfam" id="TIGR01553">
    <property type="entry name" value="formate-DH-alph"/>
    <property type="match status" value="1"/>
</dbReference>
<dbReference type="KEGG" id="taci:TDSAC_1119"/>
<dbReference type="GO" id="GO:0042597">
    <property type="term" value="C:periplasmic space"/>
    <property type="evidence" value="ECO:0007669"/>
    <property type="project" value="UniProtKB-SubCell"/>
</dbReference>
<evidence type="ECO:0000256" key="10">
    <source>
        <dbReference type="ARBA" id="ARBA00023004"/>
    </source>
</evidence>
<keyword evidence="15" id="KW-1185">Reference proteome</keyword>
<keyword evidence="4" id="KW-0004">4Fe-4S</keyword>
<evidence type="ECO:0000256" key="1">
    <source>
        <dbReference type="ARBA" id="ARBA00001966"/>
    </source>
</evidence>
<dbReference type="EMBL" id="CP020921">
    <property type="protein sequence ID" value="AWB10465.1"/>
    <property type="molecule type" value="Genomic_DNA"/>
</dbReference>
<dbReference type="GO" id="GO:0030151">
    <property type="term" value="F:molybdenum ion binding"/>
    <property type="evidence" value="ECO:0007669"/>
    <property type="project" value="TreeGrafter"/>
</dbReference>
<dbReference type="InterPro" id="IPR009010">
    <property type="entry name" value="Asp_de-COase-like_dom_sf"/>
</dbReference>
<comment type="similarity">
    <text evidence="3">Belongs to the prokaryotic molybdopterin-containing oxidoreductase family.</text>
</comment>
<evidence type="ECO:0000256" key="9">
    <source>
        <dbReference type="ARBA" id="ARBA00023002"/>
    </source>
</evidence>
<dbReference type="FunFam" id="3.40.228.10:FF:000009">
    <property type="entry name" value="Formate dehydrogenase, alpha subunit, selenocysteine-containing"/>
    <property type="match status" value="1"/>
</dbReference>
<evidence type="ECO:0000256" key="4">
    <source>
        <dbReference type="ARBA" id="ARBA00022485"/>
    </source>
</evidence>
<dbReference type="AlphaFoldDB" id="A0A2R4W112"/>
<dbReference type="PROSITE" id="PS00932">
    <property type="entry name" value="MOLYBDOPTERIN_PROK_3"/>
    <property type="match status" value="1"/>
</dbReference>
<gene>
    <name evidence="14" type="ORF">TDSAC_1119</name>
</gene>
<keyword evidence="5" id="KW-0479">Metal-binding</keyword>
<dbReference type="Proteomes" id="UP000244792">
    <property type="component" value="Chromosome"/>
</dbReference>
<comment type="subcellular location">
    <subcellularLocation>
        <location evidence="2">Periplasm</location>
    </subcellularLocation>
</comment>
<dbReference type="CDD" id="cd02792">
    <property type="entry name" value="MopB_CT_Formate-Dh-Na-like"/>
    <property type="match status" value="1"/>
</dbReference>
<keyword evidence="11" id="KW-0411">Iron-sulfur</keyword>
<dbReference type="GO" id="GO:0043546">
    <property type="term" value="F:molybdopterin cofactor binding"/>
    <property type="evidence" value="ECO:0007669"/>
    <property type="project" value="InterPro"/>
</dbReference>
<keyword evidence="6" id="KW-0732">Signal</keyword>
<proteinExistence type="inferred from homology"/>
<dbReference type="GO" id="GO:0009055">
    <property type="term" value="F:electron transfer activity"/>
    <property type="evidence" value="ECO:0007669"/>
    <property type="project" value="InterPro"/>
</dbReference>
<keyword evidence="10" id="KW-0408">Iron</keyword>
<dbReference type="GO" id="GO:0008863">
    <property type="term" value="F:formate dehydrogenase (NAD+) activity"/>
    <property type="evidence" value="ECO:0007669"/>
    <property type="project" value="InterPro"/>
</dbReference>
<accession>A0A2R4W112</accession>
<evidence type="ECO:0000256" key="11">
    <source>
        <dbReference type="ARBA" id="ARBA00023014"/>
    </source>
</evidence>
<dbReference type="Pfam" id="PF01568">
    <property type="entry name" value="Molydop_binding"/>
    <property type="match status" value="1"/>
</dbReference>
<reference evidence="14 15" key="1">
    <citation type="submission" date="2017-04" db="EMBL/GenBank/DDBJ databases">
        <title>Genomic insights into metabolism of Thermodesulfobium acidiphilum.</title>
        <authorList>
            <person name="Toshchakov S.V."/>
            <person name="Frolov E.N."/>
            <person name="Kublanov I.V."/>
            <person name="Samarov N.I."/>
            <person name="Novikov A."/>
            <person name="Lebedinsky A.V."/>
            <person name="Bonch-Osmolovskaya E.A."/>
            <person name="Chernyh N.A."/>
        </authorList>
    </citation>
    <scope>NUCLEOTIDE SEQUENCE [LARGE SCALE GENOMIC DNA]</scope>
    <source>
        <strain evidence="14 15">3127-1</strain>
    </source>
</reference>
<evidence type="ECO:0000313" key="14">
    <source>
        <dbReference type="EMBL" id="AWB10465.1"/>
    </source>
</evidence>
<organism evidence="14 15">
    <name type="scientific">Thermodesulfobium acidiphilum</name>
    <dbReference type="NCBI Taxonomy" id="1794699"/>
    <lineage>
        <taxon>Bacteria</taxon>
        <taxon>Pseudomonadati</taxon>
        <taxon>Thermodesulfobiota</taxon>
        <taxon>Thermodesulfobiia</taxon>
        <taxon>Thermodesulfobiales</taxon>
        <taxon>Thermodesulfobiaceae</taxon>
        <taxon>Thermodesulfobium</taxon>
    </lineage>
</organism>
<dbReference type="InterPro" id="IPR006655">
    <property type="entry name" value="Mopterin_OxRdtase_prok_CS"/>
</dbReference>
<evidence type="ECO:0000313" key="15">
    <source>
        <dbReference type="Proteomes" id="UP000244792"/>
    </source>
</evidence>
<dbReference type="InterPro" id="IPR006443">
    <property type="entry name" value="Formate-DH-alph_fdnG"/>
</dbReference>
<keyword evidence="8" id="KW-0712">Selenocysteine</keyword>
<feature type="domain" description="Molybdopterin oxidoreductase" evidence="12">
    <location>
        <begin position="12"/>
        <end position="448"/>
    </location>
</feature>
<dbReference type="Gene3D" id="3.40.50.740">
    <property type="match status" value="1"/>
</dbReference>
<dbReference type="InterPro" id="IPR006656">
    <property type="entry name" value="Mopterin_OxRdtase"/>
</dbReference>
<evidence type="ECO:0000256" key="6">
    <source>
        <dbReference type="ARBA" id="ARBA00022729"/>
    </source>
</evidence>
<feature type="domain" description="Molybdopterin dinucleotide-binding" evidence="13">
    <location>
        <begin position="675"/>
        <end position="798"/>
    </location>
</feature>
<evidence type="ECO:0000256" key="2">
    <source>
        <dbReference type="ARBA" id="ARBA00004418"/>
    </source>
</evidence>
<sequence length="806" mass="90100">MTSLGPSFGRGAMTNPLTDVKNSDVIMICGGNPAENHPAIARYINMCKDSGGVVISVDPRFTRTSSISDIYSPIRPGTDIVFFGGLINYIIQNKKYQEVYLKNYTNASWLLNPEFDFKDGHFSGWDEAKKMYNYATWGFQTGPDKKVLKDMTLQDPNCVFQRLAKHYSRYTPEVVESVAGMKKETFLKIAEIYSSTGAPDKSGCLIYAMGLTQHTIGTQNIRAFCIIQLLLGNMGMAGGGVNAMRGEANVQGSTDMGLLFHTLPGYLPSPNEKLHPNLQEFIKKSIAPDSYWVNAPKFIVSMLKAWYGDAATKENNFGYDWLPKWSKPASWMHIWDNLYKNEGIKGMMIWGQNPLISSPFAEKTGKALENLEWLMIADLFETETSNFWRRPGADTKNIKTEVFLLPVASMVEKDGSATNTSRWLQMRYKAVEPLYECREDSVILHDLIHKIKDLVKSDPSTPNSEAILNLTWNYGGHNHSAEEVFKEINGFEVTTKKQVPGFAALKDDGTTASGCWIYSGMYPPTGNLAKRRKPEKTGLGLNPEWGWAWPVNRRILYNRAGCDLEGNPWNPEKYVIKWDAAQKKWVGRDVPDFLPTKAPTDVGGTLPFIMLTGGQGRLFVPGGIVKDGPFPEHYEPIESPVENKVNPIQNNPIALIFKSNIDKYAPLHDPKYPYICTTYRVAEHYQSGAITRKIPITVEAMPQVFAEIDPELAKELGIKDGDNVELESIRGKVKAKACVTTRVQPMIINGKKYHVVGIPWNWGFVGIDPDSGKDESFAANLVTENVGDPTSLIPESKALMINLRRA</sequence>
<dbReference type="Gene3D" id="3.40.228.10">
    <property type="entry name" value="Dimethylsulfoxide Reductase, domain 2"/>
    <property type="match status" value="2"/>
</dbReference>
<dbReference type="PANTHER" id="PTHR43598">
    <property type="entry name" value="TUNGSTEN-CONTAINING FORMYLMETHANOFURAN DEHYDROGENASE 2 SUBUNIT B"/>
    <property type="match status" value="1"/>
</dbReference>
<keyword evidence="9" id="KW-0560">Oxidoreductase</keyword>
<evidence type="ECO:0000259" key="13">
    <source>
        <dbReference type="Pfam" id="PF01568"/>
    </source>
</evidence>
<name>A0A2R4W112_THEAF</name>
<dbReference type="GO" id="GO:0047111">
    <property type="term" value="F:formate dehydrogenase (cytochrome-c-553) activity"/>
    <property type="evidence" value="ECO:0007669"/>
    <property type="project" value="InterPro"/>
</dbReference>
<evidence type="ECO:0000256" key="8">
    <source>
        <dbReference type="ARBA" id="ARBA00022933"/>
    </source>
</evidence>
<dbReference type="SUPFAM" id="SSF50692">
    <property type="entry name" value="ADC-like"/>
    <property type="match status" value="1"/>
</dbReference>
<keyword evidence="7" id="KW-0574">Periplasm</keyword>
<dbReference type="Gene3D" id="2.40.40.20">
    <property type="match status" value="1"/>
</dbReference>